<sequence>MPDRKTAADRRDRPATPGQRERADALFDRLSSLLREASDPTVDPAAVLRRADRAFDSLHRHLRAGGALPHPWRDARR</sequence>
<dbReference type="EMBL" id="JAVREP010000010">
    <property type="protein sequence ID" value="MDT0329960.1"/>
    <property type="molecule type" value="Genomic_DNA"/>
</dbReference>
<keyword evidence="3" id="KW-1185">Reference proteome</keyword>
<evidence type="ECO:0000313" key="3">
    <source>
        <dbReference type="Proteomes" id="UP001183390"/>
    </source>
</evidence>
<comment type="caution">
    <text evidence="2">The sequence shown here is derived from an EMBL/GenBank/DDBJ whole genome shotgun (WGS) entry which is preliminary data.</text>
</comment>
<dbReference type="RefSeq" id="WP_274808042.1">
    <property type="nucleotide sequence ID" value="NZ_JAVREP010000010.1"/>
</dbReference>
<organism evidence="2 3">
    <name type="scientific">Nocardiopsis lambiniae</name>
    <dbReference type="NCBI Taxonomy" id="3075539"/>
    <lineage>
        <taxon>Bacteria</taxon>
        <taxon>Bacillati</taxon>
        <taxon>Actinomycetota</taxon>
        <taxon>Actinomycetes</taxon>
        <taxon>Streptosporangiales</taxon>
        <taxon>Nocardiopsidaceae</taxon>
        <taxon>Nocardiopsis</taxon>
    </lineage>
</organism>
<evidence type="ECO:0000313" key="2">
    <source>
        <dbReference type="EMBL" id="MDT0329960.1"/>
    </source>
</evidence>
<reference evidence="3" key="1">
    <citation type="submission" date="2023-07" db="EMBL/GenBank/DDBJ databases">
        <title>30 novel species of actinomycetes from the DSMZ collection.</title>
        <authorList>
            <person name="Nouioui I."/>
        </authorList>
    </citation>
    <scope>NUCLEOTIDE SEQUENCE [LARGE SCALE GENOMIC DNA]</scope>
    <source>
        <strain evidence="3">DSM 44743</strain>
    </source>
</reference>
<accession>A0ABU2MCW8</accession>
<name>A0ABU2MCW8_9ACTN</name>
<dbReference type="Proteomes" id="UP001183390">
    <property type="component" value="Unassembled WGS sequence"/>
</dbReference>
<gene>
    <name evidence="2" type="ORF">RM479_16235</name>
</gene>
<feature type="region of interest" description="Disordered" evidence="1">
    <location>
        <begin position="1"/>
        <end position="23"/>
    </location>
</feature>
<proteinExistence type="predicted"/>
<protein>
    <submittedName>
        <fullName evidence="2">Uncharacterized protein</fullName>
    </submittedName>
</protein>
<evidence type="ECO:0000256" key="1">
    <source>
        <dbReference type="SAM" id="MobiDB-lite"/>
    </source>
</evidence>